<evidence type="ECO:0000313" key="2">
    <source>
        <dbReference type="EMBL" id="MCZ8513784.1"/>
    </source>
</evidence>
<proteinExistence type="predicted"/>
<dbReference type="Proteomes" id="UP001527882">
    <property type="component" value="Unassembled WGS sequence"/>
</dbReference>
<feature type="transmembrane region" description="Helical" evidence="1">
    <location>
        <begin position="20"/>
        <end position="36"/>
    </location>
</feature>
<reference evidence="2 3" key="1">
    <citation type="submission" date="2022-12" db="EMBL/GenBank/DDBJ databases">
        <title>Draft genome sequence of Paenibacillus sp. dW9.</title>
        <authorList>
            <person name="Choi E.-W."/>
            <person name="Kim D.-U."/>
        </authorList>
    </citation>
    <scope>NUCLEOTIDE SEQUENCE [LARGE SCALE GENOMIC DNA]</scope>
    <source>
        <strain evidence="3">dW9</strain>
    </source>
</reference>
<sequence length="52" mass="5705">MPIDSLIAMMLLPSFQEGCMALWLLFVLTAVCLIIRSPGPLEEAERPPFDAG</sequence>
<comment type="caution">
    <text evidence="2">The sequence shown here is derived from an EMBL/GenBank/DDBJ whole genome shotgun (WGS) entry which is preliminary data.</text>
</comment>
<protein>
    <submittedName>
        <fullName evidence="2">Uncharacterized protein</fullName>
    </submittedName>
</protein>
<keyword evidence="1" id="KW-1133">Transmembrane helix</keyword>
<dbReference type="EMBL" id="JAQAGZ010000009">
    <property type="protein sequence ID" value="MCZ8513784.1"/>
    <property type="molecule type" value="Genomic_DNA"/>
</dbReference>
<keyword evidence="3" id="KW-1185">Reference proteome</keyword>
<evidence type="ECO:0000256" key="1">
    <source>
        <dbReference type="SAM" id="Phobius"/>
    </source>
</evidence>
<keyword evidence="1" id="KW-0472">Membrane</keyword>
<accession>A0ABT4QA66</accession>
<gene>
    <name evidence="2" type="ORF">O9H85_15350</name>
</gene>
<dbReference type="RefSeq" id="WP_269882308.1">
    <property type="nucleotide sequence ID" value="NZ_JAQAGZ010000009.1"/>
</dbReference>
<keyword evidence="1" id="KW-0812">Transmembrane</keyword>
<evidence type="ECO:0000313" key="3">
    <source>
        <dbReference type="Proteomes" id="UP001527882"/>
    </source>
</evidence>
<organism evidence="2 3">
    <name type="scientific">Paenibacillus gyeongsangnamensis</name>
    <dbReference type="NCBI Taxonomy" id="3388067"/>
    <lineage>
        <taxon>Bacteria</taxon>
        <taxon>Bacillati</taxon>
        <taxon>Bacillota</taxon>
        <taxon>Bacilli</taxon>
        <taxon>Bacillales</taxon>
        <taxon>Paenibacillaceae</taxon>
        <taxon>Paenibacillus</taxon>
    </lineage>
</organism>
<name>A0ABT4QA66_9BACL</name>